<accession>A0AAE4F078</accession>
<protein>
    <submittedName>
        <fullName evidence="1">Uncharacterized protein</fullName>
    </submittedName>
</protein>
<dbReference type="AlphaFoldDB" id="A0AAE4F078"/>
<gene>
    <name evidence="1" type="ORF">NDI54_13370</name>
</gene>
<evidence type="ECO:0000313" key="2">
    <source>
        <dbReference type="Proteomes" id="UP001253439"/>
    </source>
</evidence>
<reference evidence="1 2" key="1">
    <citation type="submission" date="2022-06" db="EMBL/GenBank/DDBJ databases">
        <title>Haloarcula sp. a new haloarchaeum isolate from saline soil.</title>
        <authorList>
            <person name="Strakova D."/>
            <person name="Galisteo C."/>
            <person name="Sanchez-Porro C."/>
            <person name="Ventosa A."/>
        </authorList>
    </citation>
    <scope>NUCLEOTIDE SEQUENCE [LARGE SCALE GENOMIC DNA]</scope>
    <source>
        <strain evidence="1 2">S1AR25-5A</strain>
    </source>
</reference>
<dbReference type="EMBL" id="JAMQOM010000005">
    <property type="protein sequence ID" value="MDS0222332.1"/>
    <property type="molecule type" value="Genomic_DNA"/>
</dbReference>
<evidence type="ECO:0000313" key="1">
    <source>
        <dbReference type="EMBL" id="MDS0222332.1"/>
    </source>
</evidence>
<dbReference type="Proteomes" id="UP001253439">
    <property type="component" value="Unassembled WGS sequence"/>
</dbReference>
<comment type="caution">
    <text evidence="1">The sequence shown here is derived from an EMBL/GenBank/DDBJ whole genome shotgun (WGS) entry which is preliminary data.</text>
</comment>
<organism evidence="1 2">
    <name type="scientific">Haloarcula terrestris</name>
    <dbReference type="NCBI Taxonomy" id="2950533"/>
    <lineage>
        <taxon>Archaea</taxon>
        <taxon>Methanobacteriati</taxon>
        <taxon>Methanobacteriota</taxon>
        <taxon>Stenosarchaea group</taxon>
        <taxon>Halobacteria</taxon>
        <taxon>Halobacteriales</taxon>
        <taxon>Haloarculaceae</taxon>
        <taxon>Haloarcula</taxon>
    </lineage>
</organism>
<sequence>MVAITNGLDMTAHARIQDSLAFFVGGDNVTAVCSRAN</sequence>
<name>A0AAE4F078_9EURY</name>
<proteinExistence type="predicted"/>
<keyword evidence="2" id="KW-1185">Reference proteome</keyword>